<sequence>MAYNRLMSELDGTKTQLAVLIVSLFLLLDSINPMKLFLHVFSPLIGVTTMHLITIILGLLAYLFVSEFREMLYFGVKVSNAPSNPPPVFFHSILSIFFSSIETTGLQNIPIDGPAIFVGNHANQFVDGIMLMSTCQHKVSFLVAEKSWNRRVIGDFAWAMGAVPVSRSQDSAEEGKGSLTITKVRGDESKNPKVKVEGSQGVNVGDKIRLKVDTSVMIKLVSDEEGEKVGEVASEHLETALKVLSKLEKGGCIGIFPEGGSHDRTDLLPLKVGVALIAYAALEKRGLNIPIIPVGLNYFSSHRFRGRCVVEFGAAINIDEATLPEYLAGGERKKAVCSGLLKDIQDGMRSVIVTAPDYDVLKHIHTARRLWKRTAGAQEKQDLNRRFALGLQKLLLKFDQKPPKKLELFMNELKVYQKTLDELGIKDYQVPTLVSEGTGEDTSIPERMLRSASMTLESEEAEEILEDIKVPYRIAHLLFTIFVAAIPSIFLNLPIGLLSNLYAEKKRKKALAASKVKIKGMDVLLSEKVMFCIVMVPTLWLFYLFLLLFLTNLEYEAIALFFVSMPIAAYAGIMVTESGMVDYKDIKPWLMKLHPATRKRLRQLPKKRMVLVNQLREFVSQWGPELGEIYYEQDVDWKKVQGQTASVSPPQSPKKGDEKKKQNHRFIIARLDEALLPGHEVLFEDLIRTDSILSRVNSLFHPEGLNRLIFTYYSPDSKDVPELPSGDHDEGKEEKTSDALKDTDVTGYAMAGNVETGWLLVTQGDDIAVTNRAVFFMKTKAKSGIDPTKSTDAAMTYGVIDSPLRNLEVVMRNIYRPLLQVSDNKTWGKASAEEQNELMVGVDNFVHNLEENLKSLNSGLELRKPESYFESMGNSAALEPTAVSHYMELLEEWCTRIDNYLDDSDRSRWETNDSGPDSELEYWRRRMQRLTSITDQLKTRSCKTVIGVLTAVTKNPEDVSIDKQRVFSLVRQWKQIDLNITEAANEAKDNVKYLNTLERFIEPLYSGDPDTIIEMLPALLNALKMVHTIARYFNTTERMTKLFMKITNQMVSSCKLALNGKNPPEAIWDQDPEQLLENLESCLRLNEMYQEQYRITKDKLLTMPKGKQFDFSETQIFGKFDLFCRRVIKLIGMFSNIQQFKSLAEHKLDGMAPLIEAFGQIIAQVKSKGHDLLDFHSNKLDRDYVEFNVRIGELEQSLQIFINRSFESITSIDQSLTLLRKYQAILHRESLRQDLDSKFTVIFNNYGLELTSVQDTYEHFKHNPPCTRNMPPVSGNIMWARHLLRRIEEPMENFHGNSTVLKSKESKKIIKTYNKVARTLVAFEYLWYEAWVKSVDAAKAGLQATLIIRHPDTGKLYVNFDREILQLIREAKCIARIGVQVPESAQMVLLQEEKFKLYYSELKYALDEYERVCSLIVPVVARLLKPHLQTLELKLRPGMITLTWTSMNIENYKMHIHIGLQRLEELVNKINDIVENRIEKNLKIISRMTLCDLPKDRSVTLDDFVSMQEANVQHQAEMLKAKNTEIENAVEDLVSIVTSFPLDPSVGGVSRDEITTLRTHYNKLTYRALLNCSKASLEGVKKRICSRAGSGFLFVDRPFFEVDVQLSVPSVRLSPSLDDVQRAINRSAKAVLGCSKIVYDWGQMGIPEQVRSRLVAHLLAENATITFVMSLHKALSMNSKQS</sequence>
<evidence type="ECO:0000256" key="1">
    <source>
        <dbReference type="ARBA" id="ARBA00008887"/>
    </source>
</evidence>
<dbReference type="InterPro" id="IPR026983">
    <property type="entry name" value="DHC"/>
</dbReference>
<dbReference type="InterPro" id="IPR002123">
    <property type="entry name" value="Plipid/glycerol_acylTrfase"/>
</dbReference>
<evidence type="ECO:0000259" key="4">
    <source>
        <dbReference type="SMART" id="SM00563"/>
    </source>
</evidence>
<evidence type="ECO:0000256" key="2">
    <source>
        <dbReference type="SAM" id="MobiDB-lite"/>
    </source>
</evidence>
<feature type="transmembrane region" description="Helical" evidence="3">
    <location>
        <begin position="557"/>
        <end position="575"/>
    </location>
</feature>
<evidence type="ECO:0000313" key="5">
    <source>
        <dbReference type="EMBL" id="GMH56956.1"/>
    </source>
</evidence>
<feature type="region of interest" description="Disordered" evidence="2">
    <location>
        <begin position="642"/>
        <end position="662"/>
    </location>
</feature>
<dbReference type="EMBL" id="BLQM01000054">
    <property type="protein sequence ID" value="GMH56956.1"/>
    <property type="molecule type" value="Genomic_DNA"/>
</dbReference>
<proteinExistence type="inferred from homology"/>
<reference evidence="6" key="1">
    <citation type="journal article" date="2023" name="Commun. Biol.">
        <title>Genome analysis of Parmales, the sister group of diatoms, reveals the evolutionary specialization of diatoms from phago-mixotrophs to photoautotrophs.</title>
        <authorList>
            <person name="Ban H."/>
            <person name="Sato S."/>
            <person name="Yoshikawa S."/>
            <person name="Yamada K."/>
            <person name="Nakamura Y."/>
            <person name="Ichinomiya M."/>
            <person name="Sato N."/>
            <person name="Blanc-Mathieu R."/>
            <person name="Endo H."/>
            <person name="Kuwata A."/>
            <person name="Ogata H."/>
        </authorList>
    </citation>
    <scope>NUCLEOTIDE SEQUENCE [LARGE SCALE GENOMIC DNA]</scope>
</reference>
<evidence type="ECO:0000256" key="3">
    <source>
        <dbReference type="SAM" id="Phobius"/>
    </source>
</evidence>
<comment type="caution">
    <text evidence="5">The sequence shown here is derived from an EMBL/GenBank/DDBJ whole genome shotgun (WGS) entry which is preliminary data.</text>
</comment>
<dbReference type="CDD" id="cd07992">
    <property type="entry name" value="LPLAT_AAK14816-like"/>
    <property type="match status" value="1"/>
</dbReference>
<accession>A0A9W6ZRC1</accession>
<feature type="transmembrane region" description="Helical" evidence="3">
    <location>
        <begin position="528"/>
        <end position="550"/>
    </location>
</feature>
<feature type="domain" description="Phospholipid/glycerol acyltransferase" evidence="4">
    <location>
        <begin position="115"/>
        <end position="299"/>
    </location>
</feature>
<evidence type="ECO:0000313" key="6">
    <source>
        <dbReference type="Proteomes" id="UP001162640"/>
    </source>
</evidence>
<dbReference type="SUPFAM" id="SSF69593">
    <property type="entry name" value="Glycerol-3-phosphate (1)-acyltransferase"/>
    <property type="match status" value="2"/>
</dbReference>
<dbReference type="Proteomes" id="UP001162640">
    <property type="component" value="Unassembled WGS sequence"/>
</dbReference>
<keyword evidence="3" id="KW-1133">Transmembrane helix</keyword>
<dbReference type="InterPro" id="IPR013594">
    <property type="entry name" value="Dynein_heavy_tail"/>
</dbReference>
<dbReference type="GO" id="GO:0007018">
    <property type="term" value="P:microtubule-based movement"/>
    <property type="evidence" value="ECO:0007669"/>
    <property type="project" value="InterPro"/>
</dbReference>
<feature type="transmembrane region" description="Helical" evidence="3">
    <location>
        <begin position="474"/>
        <end position="495"/>
    </location>
</feature>
<dbReference type="SMART" id="SM00563">
    <property type="entry name" value="PlsC"/>
    <property type="match status" value="1"/>
</dbReference>
<dbReference type="GO" id="GO:0016746">
    <property type="term" value="F:acyltransferase activity"/>
    <property type="evidence" value="ECO:0007669"/>
    <property type="project" value="InterPro"/>
</dbReference>
<dbReference type="PANTHER" id="PTHR46532:SF4">
    <property type="entry name" value="AAA+ ATPASE DOMAIN-CONTAINING PROTEIN"/>
    <property type="match status" value="1"/>
</dbReference>
<organism evidence="5 6">
    <name type="scientific">Triparma laevis f. inornata</name>
    <dbReference type="NCBI Taxonomy" id="1714386"/>
    <lineage>
        <taxon>Eukaryota</taxon>
        <taxon>Sar</taxon>
        <taxon>Stramenopiles</taxon>
        <taxon>Ochrophyta</taxon>
        <taxon>Bolidophyceae</taxon>
        <taxon>Parmales</taxon>
        <taxon>Triparmaceae</taxon>
        <taxon>Triparma</taxon>
    </lineage>
</organism>
<gene>
    <name evidence="5" type="ORF">TL16_g02259</name>
</gene>
<name>A0A9W6ZRC1_9STRA</name>
<dbReference type="GO" id="GO:0051959">
    <property type="term" value="F:dynein light intermediate chain binding"/>
    <property type="evidence" value="ECO:0007669"/>
    <property type="project" value="InterPro"/>
</dbReference>
<comment type="similarity">
    <text evidence="1">Belongs to the dynein heavy chain family.</text>
</comment>
<protein>
    <recommendedName>
        <fullName evidence="4">Phospholipid/glycerol acyltransferase domain-containing protein</fullName>
    </recommendedName>
</protein>
<keyword evidence="3" id="KW-0812">Transmembrane</keyword>
<keyword evidence="3" id="KW-0472">Membrane</keyword>
<dbReference type="Pfam" id="PF01553">
    <property type="entry name" value="Acyltransferase"/>
    <property type="match status" value="2"/>
</dbReference>
<dbReference type="GO" id="GO:0005858">
    <property type="term" value="C:axonemal dynein complex"/>
    <property type="evidence" value="ECO:0007669"/>
    <property type="project" value="TreeGrafter"/>
</dbReference>
<dbReference type="GO" id="GO:0045505">
    <property type="term" value="F:dynein intermediate chain binding"/>
    <property type="evidence" value="ECO:0007669"/>
    <property type="project" value="InterPro"/>
</dbReference>
<feature type="transmembrane region" description="Helical" evidence="3">
    <location>
        <begin position="43"/>
        <end position="65"/>
    </location>
</feature>
<dbReference type="PANTHER" id="PTHR46532">
    <property type="entry name" value="MALE FERTILITY FACTOR KL5"/>
    <property type="match status" value="1"/>
</dbReference>
<dbReference type="Pfam" id="PF08385">
    <property type="entry name" value="DHC_N1"/>
    <property type="match status" value="1"/>
</dbReference>
<feature type="region of interest" description="Disordered" evidence="2">
    <location>
        <begin position="720"/>
        <end position="739"/>
    </location>
</feature>